<dbReference type="PROSITE" id="PS51257">
    <property type="entry name" value="PROKAR_LIPOPROTEIN"/>
    <property type="match status" value="1"/>
</dbReference>
<reference evidence="3" key="1">
    <citation type="submission" date="2016-02" db="EMBL/GenBank/DDBJ databases">
        <authorList>
            <person name="Rodrigo-Torres Lidia"/>
            <person name="Arahal R.David."/>
        </authorList>
    </citation>
    <scope>NUCLEOTIDE SEQUENCE [LARGE SCALE GENOMIC DNA]</scope>
    <source>
        <strain evidence="3">CECT 9029</strain>
    </source>
</reference>
<name>A0A128EXV7_9GAMM</name>
<keyword evidence="1" id="KW-0812">Transmembrane</keyword>
<organism evidence="2 3">
    <name type="scientific">Grimontia celer</name>
    <dbReference type="NCBI Taxonomy" id="1796497"/>
    <lineage>
        <taxon>Bacteria</taxon>
        <taxon>Pseudomonadati</taxon>
        <taxon>Pseudomonadota</taxon>
        <taxon>Gammaproteobacteria</taxon>
        <taxon>Vibrionales</taxon>
        <taxon>Vibrionaceae</taxon>
        <taxon>Grimontia</taxon>
    </lineage>
</organism>
<evidence type="ECO:0000313" key="3">
    <source>
        <dbReference type="Proteomes" id="UP000071641"/>
    </source>
</evidence>
<keyword evidence="1" id="KW-1133">Transmembrane helix</keyword>
<keyword evidence="3" id="KW-1185">Reference proteome</keyword>
<keyword evidence="1" id="KW-0472">Membrane</keyword>
<accession>A0A128EXV7</accession>
<dbReference type="Proteomes" id="UP000071641">
    <property type="component" value="Unassembled WGS sequence"/>
</dbReference>
<evidence type="ECO:0000256" key="1">
    <source>
        <dbReference type="SAM" id="Phobius"/>
    </source>
</evidence>
<feature type="transmembrane region" description="Helical" evidence="1">
    <location>
        <begin position="37"/>
        <end position="65"/>
    </location>
</feature>
<gene>
    <name evidence="2" type="ORF">GCE9029_01188</name>
</gene>
<protein>
    <submittedName>
        <fullName evidence="2">Uncharacterized protein</fullName>
    </submittedName>
</protein>
<evidence type="ECO:0000313" key="2">
    <source>
        <dbReference type="EMBL" id="CZF78994.1"/>
    </source>
</evidence>
<feature type="transmembrane region" description="Helical" evidence="1">
    <location>
        <begin position="7"/>
        <end position="25"/>
    </location>
</feature>
<dbReference type="EMBL" id="FIZX01000001">
    <property type="protein sequence ID" value="CZF78994.1"/>
    <property type="molecule type" value="Genomic_DNA"/>
</dbReference>
<dbReference type="AlphaFoldDB" id="A0A128EXV7"/>
<dbReference type="STRING" id="1796497.GCE9029_01188"/>
<sequence length="69" mass="7672">MNIAKRFLNVMAVLLLACPAFSIWFSMYENVYSWEQLAGIVAFAVVPHSILVCISYILGLGATIIHKVN</sequence>
<proteinExistence type="predicted"/>